<feature type="domain" description="HTH cro/C1-type" evidence="1">
    <location>
        <begin position="34"/>
        <end position="86"/>
    </location>
</feature>
<name>A0A497YEN0_9BACL</name>
<dbReference type="EMBL" id="RCCP01000009">
    <property type="protein sequence ID" value="RLJ81348.1"/>
    <property type="molecule type" value="Genomic_DNA"/>
</dbReference>
<comment type="caution">
    <text evidence="2">The sequence shown here is derived from an EMBL/GenBank/DDBJ whole genome shotgun (WGS) entry which is preliminary data.</text>
</comment>
<protein>
    <submittedName>
        <fullName evidence="2">Helix-turn-helix protein</fullName>
    </submittedName>
</protein>
<dbReference type="SUPFAM" id="SSF47413">
    <property type="entry name" value="lambda repressor-like DNA-binding domains"/>
    <property type="match status" value="1"/>
</dbReference>
<dbReference type="CDD" id="cd00093">
    <property type="entry name" value="HTH_XRE"/>
    <property type="match status" value="1"/>
</dbReference>
<sequence>MATLNDLKSRLMQNEEIKEAFESVEYNRSRNIFKRRMELGLSQRDLADKASVTQKTISRIEGGDPGIRQTTLIKVYTALDLKEDGTPPEREYVVHQ</sequence>
<dbReference type="SMART" id="SM00530">
    <property type="entry name" value="HTH_XRE"/>
    <property type="match status" value="1"/>
</dbReference>
<evidence type="ECO:0000313" key="3">
    <source>
        <dbReference type="Proteomes" id="UP000280791"/>
    </source>
</evidence>
<accession>A0A497YEN0</accession>
<dbReference type="PROSITE" id="PS50943">
    <property type="entry name" value="HTH_CROC1"/>
    <property type="match status" value="1"/>
</dbReference>
<evidence type="ECO:0000313" key="2">
    <source>
        <dbReference type="EMBL" id="RLJ81348.1"/>
    </source>
</evidence>
<dbReference type="Pfam" id="PF01381">
    <property type="entry name" value="HTH_3"/>
    <property type="match status" value="1"/>
</dbReference>
<dbReference type="RefSeq" id="WP_121301321.1">
    <property type="nucleotide sequence ID" value="NZ_RCCP01000009.1"/>
</dbReference>
<proteinExistence type="predicted"/>
<dbReference type="GO" id="GO:0003677">
    <property type="term" value="F:DNA binding"/>
    <property type="evidence" value="ECO:0007669"/>
    <property type="project" value="InterPro"/>
</dbReference>
<keyword evidence="3" id="KW-1185">Reference proteome</keyword>
<reference evidence="2 3" key="1">
    <citation type="submission" date="2018-10" db="EMBL/GenBank/DDBJ databases">
        <title>Genomic Encyclopedia of Type Strains, Phase IV (KMG-IV): sequencing the most valuable type-strain genomes for metagenomic binning, comparative biology and taxonomic classification.</title>
        <authorList>
            <person name="Goeker M."/>
        </authorList>
    </citation>
    <scope>NUCLEOTIDE SEQUENCE [LARGE SCALE GENOMIC DNA]</scope>
    <source>
        <strain evidence="2 3">DSM 20549</strain>
    </source>
</reference>
<dbReference type="InterPro" id="IPR010982">
    <property type="entry name" value="Lambda_DNA-bd_dom_sf"/>
</dbReference>
<dbReference type="InterPro" id="IPR001387">
    <property type="entry name" value="Cro/C1-type_HTH"/>
</dbReference>
<dbReference type="AlphaFoldDB" id="A0A497YEN0"/>
<dbReference type="Gene3D" id="1.10.260.40">
    <property type="entry name" value="lambda repressor-like DNA-binding domains"/>
    <property type="match status" value="1"/>
</dbReference>
<evidence type="ECO:0000259" key="1">
    <source>
        <dbReference type="PROSITE" id="PS50943"/>
    </source>
</evidence>
<dbReference type="Proteomes" id="UP000280791">
    <property type="component" value="Unassembled WGS sequence"/>
</dbReference>
<organism evidence="2 3">
    <name type="scientific">Planococcus citreus</name>
    <dbReference type="NCBI Taxonomy" id="1373"/>
    <lineage>
        <taxon>Bacteria</taxon>
        <taxon>Bacillati</taxon>
        <taxon>Bacillota</taxon>
        <taxon>Bacilli</taxon>
        <taxon>Bacillales</taxon>
        <taxon>Caryophanaceae</taxon>
        <taxon>Planococcus</taxon>
    </lineage>
</organism>
<dbReference type="OrthoDB" id="2455748at2"/>
<gene>
    <name evidence="2" type="ORF">DFR62_3393</name>
</gene>